<dbReference type="PANTHER" id="PTHR10742">
    <property type="entry name" value="FLAVIN MONOAMINE OXIDASE"/>
    <property type="match status" value="1"/>
</dbReference>
<dbReference type="Gene3D" id="3.50.50.60">
    <property type="entry name" value="FAD/NAD(P)-binding domain"/>
    <property type="match status" value="1"/>
</dbReference>
<evidence type="ECO:0000256" key="1">
    <source>
        <dbReference type="SAM" id="SignalP"/>
    </source>
</evidence>
<dbReference type="SUPFAM" id="SSF51905">
    <property type="entry name" value="FAD/NAD(P)-binding domain"/>
    <property type="match status" value="1"/>
</dbReference>
<dbReference type="PANTHER" id="PTHR10742:SF382">
    <property type="entry name" value="AMINE OXIDASE DOMAIN-CONTAINING PROTEIN"/>
    <property type="match status" value="1"/>
</dbReference>
<evidence type="ECO:0000313" key="4">
    <source>
        <dbReference type="Proteomes" id="UP000034841"/>
    </source>
</evidence>
<dbReference type="AlphaFoldDB" id="A0A0F8AWW2"/>
<feature type="signal peptide" evidence="1">
    <location>
        <begin position="1"/>
        <end position="16"/>
    </location>
</feature>
<dbReference type="EC" id="1.4.3.2" evidence="3"/>
<feature type="chain" id="PRO_5002527194" evidence="1">
    <location>
        <begin position="17"/>
        <end position="681"/>
    </location>
</feature>
<dbReference type="Gene3D" id="3.90.660.10">
    <property type="match status" value="1"/>
</dbReference>
<dbReference type="InterPro" id="IPR002937">
    <property type="entry name" value="Amino_oxidase"/>
</dbReference>
<dbReference type="GO" id="GO:0009063">
    <property type="term" value="P:amino acid catabolic process"/>
    <property type="evidence" value="ECO:0007669"/>
    <property type="project" value="TreeGrafter"/>
</dbReference>
<dbReference type="InterPro" id="IPR036188">
    <property type="entry name" value="FAD/NAD-bd_sf"/>
</dbReference>
<name>A0A0F8AWW2_CERFI</name>
<dbReference type="OrthoDB" id="7777654at2759"/>
<organism evidence="3 4">
    <name type="scientific">Ceratocystis fimbriata f. sp. platani</name>
    <dbReference type="NCBI Taxonomy" id="88771"/>
    <lineage>
        <taxon>Eukaryota</taxon>
        <taxon>Fungi</taxon>
        <taxon>Dikarya</taxon>
        <taxon>Ascomycota</taxon>
        <taxon>Pezizomycotina</taxon>
        <taxon>Sordariomycetes</taxon>
        <taxon>Hypocreomycetidae</taxon>
        <taxon>Microascales</taxon>
        <taxon>Ceratocystidaceae</taxon>
        <taxon>Ceratocystis</taxon>
    </lineage>
</organism>
<dbReference type="Gene3D" id="1.20.1440.240">
    <property type="match status" value="1"/>
</dbReference>
<evidence type="ECO:0000259" key="2">
    <source>
        <dbReference type="Pfam" id="PF01593"/>
    </source>
</evidence>
<evidence type="ECO:0000313" key="3">
    <source>
        <dbReference type="EMBL" id="KKF92476.1"/>
    </source>
</evidence>
<dbReference type="InterPro" id="IPR050281">
    <property type="entry name" value="Flavin_monoamine_oxidase"/>
</dbReference>
<dbReference type="Pfam" id="PF01593">
    <property type="entry name" value="Amino_oxidase"/>
    <property type="match status" value="1"/>
</dbReference>
<keyword evidence="1" id="KW-0732">Signal</keyword>
<feature type="domain" description="Amine oxidase" evidence="2">
    <location>
        <begin position="180"/>
        <end position="656"/>
    </location>
</feature>
<proteinExistence type="predicted"/>
<keyword evidence="4" id="KW-1185">Reference proteome</keyword>
<sequence length="681" mass="74750">MKTSATFASLVLGASAAVTPRSPEPITLETRSNLNSRVANVHLKFAEPISGLVTYTYGECGSEFGQHDHIVARTSDHSNDRLVWVMPAGVAPGGCLSAWSEAGVLLGRSAEQAIDHSSSYRVKRDLAAKAKRDGIAMPDVPNIDMMGPWFDGVAALDGKNIGAVNSGIKNKKIGILGAGMSGLMTYLVLHQAGFKNIEILEAAQRLGGRVHTEYLSGGPFDYSYQEMGPMRFPYQVVYNNITHNVTDHQLVFQLATELNTLNNHNKNWSVDFIPWYQSNKNGLVYKNGFKLPSGLPPTVAQIAANASLGVSTVYDEATLEVETKVEDITSNSTFLAEIADNMFKAHSDFVANGLGGKPGDQWSEFAYMVNYLGATLNSTDMLDGGSSSFWDSFYEGMYFSASTWKTIDGGLSRLPGAFHPLVDKVVRMNRRVEAVENKNGQVNVKWREHAGDVSAKTSTYDYAVVAVPFSIVKRWRLPSMETSMKNAITKLNYNSACKVALEFSHRFWEHYENPIYGGCSTTSDIPGVGTICYPSYNINGTGPATMLASYISGTQYGLSWAAAPEVEHVNAIKEAIFEIHGDVARKAYTGKYNRRCWANDEYQAGSWASPTVGQHETYIPEYFKTHNNLIFVGEHTSYTHAWIASALEAGVRGSVQLMLELGLVDEAKAATEKWMARWIEV</sequence>
<dbReference type="Proteomes" id="UP000034841">
    <property type="component" value="Unassembled WGS sequence"/>
</dbReference>
<accession>A0A0F8AWW2</accession>
<protein>
    <submittedName>
        <fullName evidence="3">L-amino-acid oxidase</fullName>
        <ecNumber evidence="3">1.4.3.2</ecNumber>
    </submittedName>
</protein>
<keyword evidence="3" id="KW-0560">Oxidoreductase</keyword>
<comment type="caution">
    <text evidence="3">The sequence shown here is derived from an EMBL/GenBank/DDBJ whole genome shotgun (WGS) entry which is preliminary data.</text>
</comment>
<dbReference type="SUPFAM" id="SSF54373">
    <property type="entry name" value="FAD-linked reductases, C-terminal domain"/>
    <property type="match status" value="1"/>
</dbReference>
<reference evidence="3 4" key="1">
    <citation type="submission" date="2015-04" db="EMBL/GenBank/DDBJ databases">
        <title>Genome sequence of Ceratocystis platani, a major pathogen of plane trees.</title>
        <authorList>
            <person name="Belbahri L."/>
        </authorList>
    </citation>
    <scope>NUCLEOTIDE SEQUENCE [LARGE SCALE GENOMIC DNA]</scope>
    <source>
        <strain evidence="3 4">CFO</strain>
    </source>
</reference>
<dbReference type="GO" id="GO:0001716">
    <property type="term" value="F:L-amino-acid oxidase activity"/>
    <property type="evidence" value="ECO:0007669"/>
    <property type="project" value="UniProtKB-EC"/>
</dbReference>
<dbReference type="EMBL" id="LBBL01000398">
    <property type="protein sequence ID" value="KKF92476.1"/>
    <property type="molecule type" value="Genomic_DNA"/>
</dbReference>
<gene>
    <name evidence="3" type="primary">lox</name>
    <name evidence="3" type="ORF">CFO_g5170</name>
</gene>